<sequence>MYGRNSFRYSAASMWNSLPDTFRQYSSYNQFRFLIDQWNGPDCNCSACTR</sequence>
<dbReference type="Proteomes" id="UP000828390">
    <property type="component" value="Unassembled WGS sequence"/>
</dbReference>
<organism evidence="1 2">
    <name type="scientific">Dreissena polymorpha</name>
    <name type="common">Zebra mussel</name>
    <name type="synonym">Mytilus polymorpha</name>
    <dbReference type="NCBI Taxonomy" id="45954"/>
    <lineage>
        <taxon>Eukaryota</taxon>
        <taxon>Metazoa</taxon>
        <taxon>Spiralia</taxon>
        <taxon>Lophotrochozoa</taxon>
        <taxon>Mollusca</taxon>
        <taxon>Bivalvia</taxon>
        <taxon>Autobranchia</taxon>
        <taxon>Heteroconchia</taxon>
        <taxon>Euheterodonta</taxon>
        <taxon>Imparidentia</taxon>
        <taxon>Neoheterodontei</taxon>
        <taxon>Myida</taxon>
        <taxon>Dreissenoidea</taxon>
        <taxon>Dreissenidae</taxon>
        <taxon>Dreissena</taxon>
    </lineage>
</organism>
<protein>
    <submittedName>
        <fullName evidence="1">Uncharacterized protein</fullName>
    </submittedName>
</protein>
<comment type="caution">
    <text evidence="1">The sequence shown here is derived from an EMBL/GenBank/DDBJ whole genome shotgun (WGS) entry which is preliminary data.</text>
</comment>
<evidence type="ECO:0000313" key="1">
    <source>
        <dbReference type="EMBL" id="KAH3831207.1"/>
    </source>
</evidence>
<reference evidence="1" key="2">
    <citation type="submission" date="2020-11" db="EMBL/GenBank/DDBJ databases">
        <authorList>
            <person name="McCartney M.A."/>
            <person name="Auch B."/>
            <person name="Kono T."/>
            <person name="Mallez S."/>
            <person name="Becker A."/>
            <person name="Gohl D.M."/>
            <person name="Silverstein K.A.T."/>
            <person name="Koren S."/>
            <person name="Bechman K.B."/>
            <person name="Herman A."/>
            <person name="Abrahante J.E."/>
            <person name="Garbe J."/>
        </authorList>
    </citation>
    <scope>NUCLEOTIDE SEQUENCE</scope>
    <source>
        <strain evidence="1">Duluth1</strain>
        <tissue evidence="1">Whole animal</tissue>
    </source>
</reference>
<evidence type="ECO:0000313" key="2">
    <source>
        <dbReference type="Proteomes" id="UP000828390"/>
    </source>
</evidence>
<keyword evidence="2" id="KW-1185">Reference proteome</keyword>
<name>A0A9D4HAI8_DREPO</name>
<accession>A0A9D4HAI8</accession>
<gene>
    <name evidence="1" type="ORF">DPMN_104469</name>
</gene>
<dbReference type="EMBL" id="JAIWYP010000004">
    <property type="protein sequence ID" value="KAH3831207.1"/>
    <property type="molecule type" value="Genomic_DNA"/>
</dbReference>
<reference evidence="1" key="1">
    <citation type="journal article" date="2019" name="bioRxiv">
        <title>The Genome of the Zebra Mussel, Dreissena polymorpha: A Resource for Invasive Species Research.</title>
        <authorList>
            <person name="McCartney M.A."/>
            <person name="Auch B."/>
            <person name="Kono T."/>
            <person name="Mallez S."/>
            <person name="Zhang Y."/>
            <person name="Obille A."/>
            <person name="Becker A."/>
            <person name="Abrahante J.E."/>
            <person name="Garbe J."/>
            <person name="Badalamenti J.P."/>
            <person name="Herman A."/>
            <person name="Mangelson H."/>
            <person name="Liachko I."/>
            <person name="Sullivan S."/>
            <person name="Sone E.D."/>
            <person name="Koren S."/>
            <person name="Silverstein K.A.T."/>
            <person name="Beckman K.B."/>
            <person name="Gohl D.M."/>
        </authorList>
    </citation>
    <scope>NUCLEOTIDE SEQUENCE</scope>
    <source>
        <strain evidence="1">Duluth1</strain>
        <tissue evidence="1">Whole animal</tissue>
    </source>
</reference>
<dbReference type="AlphaFoldDB" id="A0A9D4HAI8"/>
<proteinExistence type="predicted"/>